<dbReference type="Proteomes" id="UP001321760">
    <property type="component" value="Unassembled WGS sequence"/>
</dbReference>
<reference evidence="2" key="2">
    <citation type="submission" date="2023-05" db="EMBL/GenBank/DDBJ databases">
        <authorList>
            <consortium name="Lawrence Berkeley National Laboratory"/>
            <person name="Steindorff A."/>
            <person name="Hensen N."/>
            <person name="Bonometti L."/>
            <person name="Westerberg I."/>
            <person name="Brannstrom I.O."/>
            <person name="Guillou S."/>
            <person name="Cros-Aarteil S."/>
            <person name="Calhoun S."/>
            <person name="Haridas S."/>
            <person name="Kuo A."/>
            <person name="Mondo S."/>
            <person name="Pangilinan J."/>
            <person name="Riley R."/>
            <person name="Labutti K."/>
            <person name="Andreopoulos B."/>
            <person name="Lipzen A."/>
            <person name="Chen C."/>
            <person name="Yanf M."/>
            <person name="Daum C."/>
            <person name="Ng V."/>
            <person name="Clum A."/>
            <person name="Ohm R."/>
            <person name="Martin F."/>
            <person name="Silar P."/>
            <person name="Natvig D."/>
            <person name="Lalanne C."/>
            <person name="Gautier V."/>
            <person name="Ament-Velasquez S.L."/>
            <person name="Kruys A."/>
            <person name="Hutchinson M.I."/>
            <person name="Powell A.J."/>
            <person name="Barry K."/>
            <person name="Miller A.N."/>
            <person name="Grigoriev I.V."/>
            <person name="Debuchy R."/>
            <person name="Gladieux P."/>
            <person name="Thoren M.H."/>
            <person name="Johannesson H."/>
        </authorList>
    </citation>
    <scope>NUCLEOTIDE SEQUENCE</scope>
    <source>
        <strain evidence="2">PSN243</strain>
    </source>
</reference>
<dbReference type="AlphaFoldDB" id="A0AAV9GF91"/>
<evidence type="ECO:0000313" key="3">
    <source>
        <dbReference type="Proteomes" id="UP001321760"/>
    </source>
</evidence>
<dbReference type="EMBL" id="MU865961">
    <property type="protein sequence ID" value="KAK4445897.1"/>
    <property type="molecule type" value="Genomic_DNA"/>
</dbReference>
<reference evidence="2" key="1">
    <citation type="journal article" date="2023" name="Mol. Phylogenet. Evol.">
        <title>Genome-scale phylogeny and comparative genomics of the fungal order Sordariales.</title>
        <authorList>
            <person name="Hensen N."/>
            <person name="Bonometti L."/>
            <person name="Westerberg I."/>
            <person name="Brannstrom I.O."/>
            <person name="Guillou S."/>
            <person name="Cros-Aarteil S."/>
            <person name="Calhoun S."/>
            <person name="Haridas S."/>
            <person name="Kuo A."/>
            <person name="Mondo S."/>
            <person name="Pangilinan J."/>
            <person name="Riley R."/>
            <person name="LaButti K."/>
            <person name="Andreopoulos B."/>
            <person name="Lipzen A."/>
            <person name="Chen C."/>
            <person name="Yan M."/>
            <person name="Daum C."/>
            <person name="Ng V."/>
            <person name="Clum A."/>
            <person name="Steindorff A."/>
            <person name="Ohm R.A."/>
            <person name="Martin F."/>
            <person name="Silar P."/>
            <person name="Natvig D.O."/>
            <person name="Lalanne C."/>
            <person name="Gautier V."/>
            <person name="Ament-Velasquez S.L."/>
            <person name="Kruys A."/>
            <person name="Hutchinson M.I."/>
            <person name="Powell A.J."/>
            <person name="Barry K."/>
            <person name="Miller A.N."/>
            <person name="Grigoriev I.V."/>
            <person name="Debuchy R."/>
            <person name="Gladieux P."/>
            <person name="Hiltunen Thoren M."/>
            <person name="Johannesson H."/>
        </authorList>
    </citation>
    <scope>NUCLEOTIDE SEQUENCE</scope>
    <source>
        <strain evidence="2">PSN243</strain>
    </source>
</reference>
<keyword evidence="1" id="KW-0175">Coiled coil</keyword>
<keyword evidence="3" id="KW-1185">Reference proteome</keyword>
<organism evidence="2 3">
    <name type="scientific">Podospora aff. communis PSN243</name>
    <dbReference type="NCBI Taxonomy" id="3040156"/>
    <lineage>
        <taxon>Eukaryota</taxon>
        <taxon>Fungi</taxon>
        <taxon>Dikarya</taxon>
        <taxon>Ascomycota</taxon>
        <taxon>Pezizomycotina</taxon>
        <taxon>Sordariomycetes</taxon>
        <taxon>Sordariomycetidae</taxon>
        <taxon>Sordariales</taxon>
        <taxon>Podosporaceae</taxon>
        <taxon>Podospora</taxon>
    </lineage>
</organism>
<gene>
    <name evidence="2" type="ORF">QBC34DRAFT_383813</name>
</gene>
<evidence type="ECO:0000256" key="1">
    <source>
        <dbReference type="SAM" id="Coils"/>
    </source>
</evidence>
<protein>
    <submittedName>
        <fullName evidence="2">Uncharacterized protein</fullName>
    </submittedName>
</protein>
<name>A0AAV9GF91_9PEZI</name>
<evidence type="ECO:0000313" key="2">
    <source>
        <dbReference type="EMBL" id="KAK4445897.1"/>
    </source>
</evidence>
<sequence length="406" mass="46988">MSTGSTATDLANIVFAELIYDKHEETFEWMTPRDKDMRESVIAEMAKSSVSTLATSDTESYKTSTPIMEKFVTALDNYQSAAEAIIKDDLPPEEMQNQATYIKNLATLIVVMKNKGCSADKVTLNDMELVTTKEWMEVAHNPKGYVSGDAYLIGVLQESLKDLKLMSIDFRDKMERSFLELWDKLAVQHKKRKRTELYESYNKKSKIADDQLLKFLDKIKVQLKENRQEEDRKVQLEKKLLETQRSKCQLEKKLLGVETSLSLQEGIIKNLASNTWVVDDAQGTRNLHENARILAEARIVYATEQSRCEETANYLPFELHSNPGDSQVVKYTYKGVDYEDQWYLRGETIYFRNSHGTFKGCERRLSKVQRSWYRRLGIRPLRYRCGLDINWNGREKGSHPPLVFIV</sequence>
<comment type="caution">
    <text evidence="2">The sequence shown here is derived from an EMBL/GenBank/DDBJ whole genome shotgun (WGS) entry which is preliminary data.</text>
</comment>
<accession>A0AAV9GF91</accession>
<proteinExistence type="predicted"/>
<feature type="coiled-coil region" evidence="1">
    <location>
        <begin position="213"/>
        <end position="246"/>
    </location>
</feature>